<evidence type="ECO:0000313" key="3">
    <source>
        <dbReference type="Proteomes" id="UP000600139"/>
    </source>
</evidence>
<organism evidence="2 3">
    <name type="scientific">Luteolibacter yonseiensis</name>
    <dbReference type="NCBI Taxonomy" id="1144680"/>
    <lineage>
        <taxon>Bacteria</taxon>
        <taxon>Pseudomonadati</taxon>
        <taxon>Verrucomicrobiota</taxon>
        <taxon>Verrucomicrobiia</taxon>
        <taxon>Verrucomicrobiales</taxon>
        <taxon>Verrucomicrobiaceae</taxon>
        <taxon>Luteolibacter</taxon>
    </lineage>
</organism>
<name>A0A934R6T2_9BACT</name>
<dbReference type="Gene3D" id="3.60.10.10">
    <property type="entry name" value="Endonuclease/exonuclease/phosphatase"/>
    <property type="match status" value="1"/>
</dbReference>
<reference evidence="2" key="1">
    <citation type="submission" date="2021-01" db="EMBL/GenBank/DDBJ databases">
        <title>Modified the classification status of verrucomicrobia.</title>
        <authorList>
            <person name="Feng X."/>
        </authorList>
    </citation>
    <scope>NUCLEOTIDE SEQUENCE</scope>
    <source>
        <strain evidence="2">JCM 18052</strain>
    </source>
</reference>
<comment type="caution">
    <text evidence="2">The sequence shown here is derived from an EMBL/GenBank/DDBJ whole genome shotgun (WGS) entry which is preliminary data.</text>
</comment>
<dbReference type="InterPro" id="IPR005135">
    <property type="entry name" value="Endo/exonuclease/phosphatase"/>
</dbReference>
<dbReference type="SUPFAM" id="SSF56219">
    <property type="entry name" value="DNase I-like"/>
    <property type="match status" value="1"/>
</dbReference>
<accession>A0A934R6T2</accession>
<dbReference type="PANTHER" id="PTHR12121">
    <property type="entry name" value="CARBON CATABOLITE REPRESSOR PROTEIN 4"/>
    <property type="match status" value="1"/>
</dbReference>
<dbReference type="EMBL" id="JAENIK010000011">
    <property type="protein sequence ID" value="MBK1816480.1"/>
    <property type="molecule type" value="Genomic_DNA"/>
</dbReference>
<keyword evidence="2" id="KW-0378">Hydrolase</keyword>
<feature type="domain" description="Endonuclease/exonuclease/phosphatase" evidence="1">
    <location>
        <begin position="33"/>
        <end position="289"/>
    </location>
</feature>
<sequence>MMICLSGCQRRRVFETPKAVPVREDGALELRLMSFNVRYENPGDRESRSWRKRVVGAVSMIRRERPDVIGIQEALHGQAADLWASLPDYEFFGVGRDDGKMAGEYAGIFYQRDRFEPDSTDCGTFWLSDTPEKEGSKSWGNEIPRVAAWLRLVDRATGRGFYVMNTHWDHRNQPSRERAALLIARRIDARKHAEEPVALVGDFNSMENNPGLIYLTGRSGPLAGSTQAWSHGLADTYQSLHAAEKNRRTLHFWSGRRDGLKVDHILVSKGARIASAEIVSQDKPEVSDHFPVTARVIFPSTRP</sequence>
<dbReference type="GO" id="GO:0004519">
    <property type="term" value="F:endonuclease activity"/>
    <property type="evidence" value="ECO:0007669"/>
    <property type="project" value="UniProtKB-KW"/>
</dbReference>
<evidence type="ECO:0000259" key="1">
    <source>
        <dbReference type="Pfam" id="PF03372"/>
    </source>
</evidence>
<protein>
    <submittedName>
        <fullName evidence="2">Endonuclease/exonuclease/phosphatase family protein</fullName>
    </submittedName>
</protein>
<dbReference type="InterPro" id="IPR050410">
    <property type="entry name" value="CCR4/nocturin_mRNA_transcr"/>
</dbReference>
<evidence type="ECO:0000313" key="2">
    <source>
        <dbReference type="EMBL" id="MBK1816480.1"/>
    </source>
</evidence>
<keyword evidence="2" id="KW-0540">Nuclease</keyword>
<gene>
    <name evidence="2" type="ORF">JIN84_12710</name>
</gene>
<dbReference type="AlphaFoldDB" id="A0A934R6T2"/>
<keyword evidence="3" id="KW-1185">Reference proteome</keyword>
<dbReference type="PANTHER" id="PTHR12121:SF36">
    <property type="entry name" value="ENDONUCLEASE_EXONUCLEASE_PHOSPHATASE DOMAIN-CONTAINING PROTEIN"/>
    <property type="match status" value="1"/>
</dbReference>
<keyword evidence="2" id="KW-0255">Endonuclease</keyword>
<dbReference type="InterPro" id="IPR036691">
    <property type="entry name" value="Endo/exonu/phosph_ase_sf"/>
</dbReference>
<dbReference type="Pfam" id="PF03372">
    <property type="entry name" value="Exo_endo_phos"/>
    <property type="match status" value="1"/>
</dbReference>
<dbReference type="CDD" id="cd09083">
    <property type="entry name" value="EEP-1"/>
    <property type="match status" value="1"/>
</dbReference>
<dbReference type="Proteomes" id="UP000600139">
    <property type="component" value="Unassembled WGS sequence"/>
</dbReference>
<dbReference type="GO" id="GO:0000175">
    <property type="term" value="F:3'-5'-RNA exonuclease activity"/>
    <property type="evidence" value="ECO:0007669"/>
    <property type="project" value="TreeGrafter"/>
</dbReference>
<proteinExistence type="predicted"/>
<dbReference type="RefSeq" id="WP_200351414.1">
    <property type="nucleotide sequence ID" value="NZ_BAABHZ010000006.1"/>
</dbReference>